<feature type="transmembrane region" description="Helical" evidence="12">
    <location>
        <begin position="578"/>
        <end position="599"/>
    </location>
</feature>
<dbReference type="GO" id="GO:0004100">
    <property type="term" value="F:chitin synthase activity"/>
    <property type="evidence" value="ECO:0007669"/>
    <property type="project" value="UniProtKB-EC"/>
</dbReference>
<evidence type="ECO:0000256" key="12">
    <source>
        <dbReference type="SAM" id="Phobius"/>
    </source>
</evidence>
<dbReference type="OMA" id="CEYDIGH"/>
<evidence type="ECO:0000256" key="2">
    <source>
        <dbReference type="ARBA" id="ARBA00012543"/>
    </source>
</evidence>
<feature type="region of interest" description="Disordered" evidence="11">
    <location>
        <begin position="261"/>
        <end position="293"/>
    </location>
</feature>
<keyword evidence="5" id="KW-0808">Transferase</keyword>
<comment type="caution">
    <text evidence="13">The sequence shown here is derived from an EMBL/GenBank/DDBJ whole genome shotgun (WGS) entry which is preliminary data.</text>
</comment>
<accession>A0A0V0QTA7</accession>
<keyword evidence="9" id="KW-0961">Cell wall biogenesis/degradation</keyword>
<dbReference type="Proteomes" id="UP000054937">
    <property type="component" value="Unassembled WGS sequence"/>
</dbReference>
<feature type="coiled-coil region" evidence="10">
    <location>
        <begin position="911"/>
        <end position="953"/>
    </location>
</feature>
<gene>
    <name evidence="13" type="ORF">PPERSA_09765</name>
</gene>
<evidence type="ECO:0000256" key="3">
    <source>
        <dbReference type="ARBA" id="ARBA00022475"/>
    </source>
</evidence>
<proteinExistence type="predicted"/>
<feature type="compositionally biased region" description="Basic and acidic residues" evidence="11">
    <location>
        <begin position="1030"/>
        <end position="1042"/>
    </location>
</feature>
<evidence type="ECO:0000313" key="13">
    <source>
        <dbReference type="EMBL" id="KRX05625.1"/>
    </source>
</evidence>
<evidence type="ECO:0000256" key="6">
    <source>
        <dbReference type="ARBA" id="ARBA00022692"/>
    </source>
</evidence>
<evidence type="ECO:0000313" key="14">
    <source>
        <dbReference type="Proteomes" id="UP000054937"/>
    </source>
</evidence>
<dbReference type="PANTHER" id="PTHR22914">
    <property type="entry name" value="CHITIN SYNTHASE"/>
    <property type="match status" value="1"/>
</dbReference>
<evidence type="ECO:0000256" key="1">
    <source>
        <dbReference type="ARBA" id="ARBA00004651"/>
    </source>
</evidence>
<reference evidence="13 14" key="1">
    <citation type="journal article" date="2015" name="Sci. Rep.">
        <title>Genome of the facultative scuticociliatosis pathogen Pseudocohnilembus persalinus provides insight into its virulence through horizontal gene transfer.</title>
        <authorList>
            <person name="Xiong J."/>
            <person name="Wang G."/>
            <person name="Cheng J."/>
            <person name="Tian M."/>
            <person name="Pan X."/>
            <person name="Warren A."/>
            <person name="Jiang C."/>
            <person name="Yuan D."/>
            <person name="Miao W."/>
        </authorList>
    </citation>
    <scope>NUCLEOTIDE SEQUENCE [LARGE SCALE GENOMIC DNA]</scope>
    <source>
        <strain evidence="13">36N120E</strain>
    </source>
</reference>
<feature type="transmembrane region" description="Helical" evidence="12">
    <location>
        <begin position="838"/>
        <end position="859"/>
    </location>
</feature>
<dbReference type="OrthoDB" id="312677at2759"/>
<evidence type="ECO:0000256" key="11">
    <source>
        <dbReference type="SAM" id="MobiDB-lite"/>
    </source>
</evidence>
<sequence length="1069" mass="124822">MVEKKGKQEEQVEYQPIFKAVKTEYDEIGQQKKREICDIINFEDNFEEQQGLISLLKSLKEKGQKIKVMICITAYNEGADQLDLTMRGIKKNLKQFELAGISPNEIAVIVIFDGIDKMNTNQKDKQENILKMFEILDLKFQIKEGKTMQHQYDEYLQAKADANLIVEEYFDHHDKSELKILKLDARRNKIFQQIKQEHMKTHNLETIDIKMEEQLQKQALKQIKKNGMKYIQDRYNTSWVYQARLLVQDKKNELVKGAHAKFNGEEESSSDSESEESNYKKQQKLSKQKHQYKQMLKDQNNLDTEQKFTENILDDLKESYLNVFFCTKFRNAQKLNSHMWFFKGFCEFLDPKYTILVDTGLEPSEQALYRFFQTMERDKNIGGVCGFMSLRPERVINDQGERLDSLDNGKVDFISRFFHTVFDLQAAQLFEYDISHIVDKAFESLTGFIHVLPGAFSGYRYEALKGILFEYLKTELDPSKTHDTLQEANMFLAEDRILCLDLYCHKGKAYTLKYVPNAECWVDPVKNLPVLMAQRRRWNNGSWYALNYVLAHYRKKLSRSSHGAWDSVKLIFAMYYALLNKLVTFFQIALYFVVLLMVYQEAFAGVTFPQPDKFIDGKFVYSNMTLLNFLIFVYFMIVGGMIYFSLMYKASSPRAFGIWYFFSTIFGIYMIISFVFMANNIYSAVFNPGKETEVGEDTLFNAEELKLFKYMIYITILGYMIPIVLDGVYRMDVKKALRIGLATLSFLFYSPSYIHMFIIYAFCNVDDLSWGTKGSSEVQDAKIELQTDERDFKKKYPNLSQEQLKQKLDAYKALAKKTLDDQKKKQELITLQFSKEKFLFFFKWLFLNIILAGVMGYFVRSSDYKKAILLGLSYFATGIIVIRCIGAVLYYITLFTSDYVCCLCSGNSKRIKMNKSNKSNLEEKLRQIAQKIYKDKNNNQSFINKEIRELENNQKYIKSKLFKMLDNVPKSKKNQITGMILSGGRRKSVVSNDIPANIIGVNNNESYFNNQNTKQNINLYQNQNLNQNKNENENENPAHSEVQDTQESTAANLKNYNSQKNIKKNGIQL</sequence>
<keyword evidence="14" id="KW-1185">Reference proteome</keyword>
<name>A0A0V0QTA7_PSEPJ</name>
<dbReference type="EMBL" id="LDAU01000105">
    <property type="protein sequence ID" value="KRX05625.1"/>
    <property type="molecule type" value="Genomic_DNA"/>
</dbReference>
<feature type="transmembrane region" description="Helical" evidence="12">
    <location>
        <begin position="741"/>
        <end position="762"/>
    </location>
</feature>
<dbReference type="GO" id="GO:0006031">
    <property type="term" value="P:chitin biosynthetic process"/>
    <property type="evidence" value="ECO:0007669"/>
    <property type="project" value="TreeGrafter"/>
</dbReference>
<dbReference type="GO" id="GO:0005886">
    <property type="term" value="C:plasma membrane"/>
    <property type="evidence" value="ECO:0007669"/>
    <property type="project" value="UniProtKB-SubCell"/>
</dbReference>
<evidence type="ECO:0000256" key="9">
    <source>
        <dbReference type="ARBA" id="ARBA00023316"/>
    </source>
</evidence>
<protein>
    <recommendedName>
        <fullName evidence="2">chitin synthase</fullName>
        <ecNumber evidence="2">2.4.1.16</ecNumber>
    </recommendedName>
</protein>
<dbReference type="PANTHER" id="PTHR22914:SF9">
    <property type="entry name" value="CHITIN SYNTHASE 1"/>
    <property type="match status" value="1"/>
</dbReference>
<keyword evidence="10" id="KW-0175">Coiled coil</keyword>
<feature type="transmembrane region" description="Helical" evidence="12">
    <location>
        <begin position="871"/>
        <end position="892"/>
    </location>
</feature>
<dbReference type="InterPro" id="IPR004835">
    <property type="entry name" value="Chitin_synth"/>
</dbReference>
<feature type="compositionally biased region" description="Acidic residues" evidence="11">
    <location>
        <begin position="265"/>
        <end position="276"/>
    </location>
</feature>
<keyword evidence="3" id="KW-1003">Cell membrane</keyword>
<dbReference type="SUPFAM" id="SSF53448">
    <property type="entry name" value="Nucleotide-diphospho-sugar transferases"/>
    <property type="match status" value="1"/>
</dbReference>
<keyword evidence="4" id="KW-0328">Glycosyltransferase</keyword>
<keyword evidence="6 12" id="KW-0812">Transmembrane</keyword>
<dbReference type="InParanoid" id="A0A0V0QTA7"/>
<comment type="subcellular location">
    <subcellularLocation>
        <location evidence="1">Cell membrane</location>
        <topology evidence="1">Multi-pass membrane protein</topology>
    </subcellularLocation>
</comment>
<evidence type="ECO:0000256" key="5">
    <source>
        <dbReference type="ARBA" id="ARBA00022679"/>
    </source>
</evidence>
<dbReference type="Pfam" id="PF01644">
    <property type="entry name" value="Chitin_synth_1"/>
    <property type="match status" value="3"/>
</dbReference>
<feature type="compositionally biased region" description="Basic residues" evidence="11">
    <location>
        <begin position="281"/>
        <end position="292"/>
    </location>
</feature>
<keyword evidence="8 12" id="KW-0472">Membrane</keyword>
<dbReference type="AlphaFoldDB" id="A0A0V0QTA7"/>
<feature type="region of interest" description="Disordered" evidence="11">
    <location>
        <begin position="1027"/>
        <end position="1047"/>
    </location>
</feature>
<feature type="transmembrane region" description="Helical" evidence="12">
    <location>
        <begin position="658"/>
        <end position="678"/>
    </location>
</feature>
<dbReference type="EC" id="2.4.1.16" evidence="2"/>
<organism evidence="13 14">
    <name type="scientific">Pseudocohnilembus persalinus</name>
    <name type="common">Ciliate</name>
    <dbReference type="NCBI Taxonomy" id="266149"/>
    <lineage>
        <taxon>Eukaryota</taxon>
        <taxon>Sar</taxon>
        <taxon>Alveolata</taxon>
        <taxon>Ciliophora</taxon>
        <taxon>Intramacronucleata</taxon>
        <taxon>Oligohymenophorea</taxon>
        <taxon>Scuticociliatia</taxon>
        <taxon>Philasterida</taxon>
        <taxon>Pseudocohnilembidae</taxon>
        <taxon>Pseudocohnilembus</taxon>
    </lineage>
</organism>
<dbReference type="InterPro" id="IPR029044">
    <property type="entry name" value="Nucleotide-diphossugar_trans"/>
</dbReference>
<dbReference type="GO" id="GO:0071555">
    <property type="term" value="P:cell wall organization"/>
    <property type="evidence" value="ECO:0007669"/>
    <property type="project" value="UniProtKB-KW"/>
</dbReference>
<evidence type="ECO:0000256" key="4">
    <source>
        <dbReference type="ARBA" id="ARBA00022676"/>
    </source>
</evidence>
<evidence type="ECO:0000256" key="10">
    <source>
        <dbReference type="SAM" id="Coils"/>
    </source>
</evidence>
<feature type="transmembrane region" description="Helical" evidence="12">
    <location>
        <begin position="710"/>
        <end position="729"/>
    </location>
</feature>
<feature type="transmembrane region" description="Helical" evidence="12">
    <location>
        <begin position="619"/>
        <end position="646"/>
    </location>
</feature>
<keyword evidence="7 12" id="KW-1133">Transmembrane helix</keyword>
<evidence type="ECO:0000256" key="7">
    <source>
        <dbReference type="ARBA" id="ARBA00022989"/>
    </source>
</evidence>
<evidence type="ECO:0000256" key="8">
    <source>
        <dbReference type="ARBA" id="ARBA00023136"/>
    </source>
</evidence>